<evidence type="ECO:0000256" key="1">
    <source>
        <dbReference type="SAM" id="MobiDB-lite"/>
    </source>
</evidence>
<dbReference type="Proteomes" id="UP000092666">
    <property type="component" value="Unassembled WGS sequence"/>
</dbReference>
<accession>A0A1B9GX27</accession>
<reference evidence="3" key="2">
    <citation type="submission" date="2013-12" db="EMBL/GenBank/DDBJ databases">
        <title>Evolution of pathogenesis and genome organization in the Tremellales.</title>
        <authorList>
            <person name="Cuomo C."/>
            <person name="Litvintseva A."/>
            <person name="Heitman J."/>
            <person name="Chen Y."/>
            <person name="Sun S."/>
            <person name="Springer D."/>
            <person name="Dromer F."/>
            <person name="Young S."/>
            <person name="Zeng Q."/>
            <person name="Chapman S."/>
            <person name="Gujja S."/>
            <person name="Saif S."/>
            <person name="Birren B."/>
        </authorList>
    </citation>
    <scope>NUCLEOTIDE SEQUENCE [LARGE SCALE GENOMIC DNA]</scope>
    <source>
        <strain evidence="3">BCC8398</strain>
    </source>
</reference>
<feature type="compositionally biased region" description="Pro residues" evidence="1">
    <location>
        <begin position="626"/>
        <end position="638"/>
    </location>
</feature>
<feature type="compositionally biased region" description="Basic and acidic residues" evidence="1">
    <location>
        <begin position="448"/>
        <end position="468"/>
    </location>
</feature>
<dbReference type="AlphaFoldDB" id="A0A1B9GX27"/>
<proteinExistence type="predicted"/>
<gene>
    <name evidence="2" type="ORF">I316_02623</name>
</gene>
<dbReference type="EMBL" id="KI669498">
    <property type="protein sequence ID" value="OCF35570.1"/>
    <property type="molecule type" value="Genomic_DNA"/>
</dbReference>
<sequence length="1095" mass="121909">MPPKNQDHSGVRFSWTGEMEHHLVDLLCTQPQFHPLFRARREKTGARRWILLQELCVKILNKSGCTANVQWVEAAIAGGSLRRRSEDGSIVPTASWASALADPVERKVKSLYKNYETHREKLADLSSFDEVPTCLQAARSSAGSVSTSSDDSSKVGITRETTPLGVSKEVCHNDVLEEAETPLMCQSEVDMSSIPHILTENSPSNCQRTTDILRTALIETSCDTFDTLSKACKQELLSLETTSTVSTNLILDASSSTNDRTARSPRAIHTSREIIDLTMESDTELTGLEEEHVSIVSPSITNRRLADLALASPALDPAEPLSSPPPPTSTLNPTSEAHPVTDFAPQLRLKVDDAAPQARSGSVPPQQPKWKTCPSPASPRTLLSPDLRAGDLSAKEESLGSLVSDPIEEISETMIDMNEIDELDQSEKEMEILVELSPRKLPKRKEKKTHEQVKRASDEGKESQLHSRERLNGARQLFIEPRGLAPSSLAQRHRGTAHTESADELIGDIPRGPKRDRCTAVYASQLKRRRLIPEIELPPVKNRQLYATFPLVGQQLGSIESPNVSASGNAQPSGDTQHIPLAVSEEQTHQSVDTIPRHGQHALTPLSHAWNLPSDPSDEVHILTSPQPPVVPDPPEQPTAPSFLVSLPQDSFGEMSDPDSEPGPEPRRRRKARRRDNVGNQSSPKQVSFAIPSPMVVKIEPEEAVLETPQEMLRKARSAVFERSWLREAKTKALSSRKLRSKIDKERCRLFAYALTQILSSRPLECLKGCSVMIEQEALESTTMGKRARMVQKLVHLASGTRGSTIAELMYERNPSKRIIVGLGCTNSVEVIQSTNLRDQDTVVWHCMSILEFLRLLDRAYHRASAIPAEQQTSTSGSPSVETTRFRSTNSEPSAPARGFTDVSDKYLLPLIDSGIPVQPVRLTAGEIARLLRIGRSERMNGDWSLEDMLSYETENQKSEEYGRAFLERKRADRLSRAYFELQRFLPKRMEVLCDCYFMQLCGDDLRQMSRDSKLGSVIRCAGGHLTKSSGFANANSYISRHIVVPDRRVLSSRKHVIIAESQAAQMITELDLLLWIDRRYREKGLIPIEIERRV</sequence>
<feature type="region of interest" description="Disordered" evidence="1">
    <location>
        <begin position="315"/>
        <end position="339"/>
    </location>
</feature>
<reference evidence="2 3" key="1">
    <citation type="submission" date="2013-07" db="EMBL/GenBank/DDBJ databases">
        <title>The Genome Sequence of Cryptococcus heveanensis BCC8398.</title>
        <authorList>
            <consortium name="The Broad Institute Genome Sequencing Platform"/>
            <person name="Cuomo C."/>
            <person name="Litvintseva A."/>
            <person name="Chen Y."/>
            <person name="Heitman J."/>
            <person name="Sun S."/>
            <person name="Springer D."/>
            <person name="Dromer F."/>
            <person name="Young S.K."/>
            <person name="Zeng Q."/>
            <person name="Gargeya S."/>
            <person name="Fitzgerald M."/>
            <person name="Abouelleil A."/>
            <person name="Alvarado L."/>
            <person name="Berlin A.M."/>
            <person name="Chapman S.B."/>
            <person name="Dewar J."/>
            <person name="Goldberg J."/>
            <person name="Griggs A."/>
            <person name="Gujja S."/>
            <person name="Hansen M."/>
            <person name="Howarth C."/>
            <person name="Imamovic A."/>
            <person name="Larimer J."/>
            <person name="McCowan C."/>
            <person name="Murphy C."/>
            <person name="Pearson M."/>
            <person name="Priest M."/>
            <person name="Roberts A."/>
            <person name="Saif S."/>
            <person name="Shea T."/>
            <person name="Sykes S."/>
            <person name="Wortman J."/>
            <person name="Nusbaum C."/>
            <person name="Birren B."/>
        </authorList>
    </citation>
    <scope>NUCLEOTIDE SEQUENCE [LARGE SCALE GENOMIC DNA]</scope>
    <source>
        <strain evidence="2 3">BCC8398</strain>
    </source>
</reference>
<evidence type="ECO:0000313" key="2">
    <source>
        <dbReference type="EMBL" id="OCF35570.1"/>
    </source>
</evidence>
<feature type="region of interest" description="Disordered" evidence="1">
    <location>
        <begin position="867"/>
        <end position="898"/>
    </location>
</feature>
<feature type="compositionally biased region" description="Polar residues" evidence="1">
    <location>
        <begin position="870"/>
        <end position="893"/>
    </location>
</feature>
<organism evidence="2 3">
    <name type="scientific">Kwoniella heveanensis BCC8398</name>
    <dbReference type="NCBI Taxonomy" id="1296120"/>
    <lineage>
        <taxon>Eukaryota</taxon>
        <taxon>Fungi</taxon>
        <taxon>Dikarya</taxon>
        <taxon>Basidiomycota</taxon>
        <taxon>Agaricomycotina</taxon>
        <taxon>Tremellomycetes</taxon>
        <taxon>Tremellales</taxon>
        <taxon>Cryptococcaceae</taxon>
        <taxon>Kwoniella</taxon>
    </lineage>
</organism>
<protein>
    <recommendedName>
        <fullName evidence="4">BRCT domain-containing protein</fullName>
    </recommendedName>
</protein>
<evidence type="ECO:0000313" key="3">
    <source>
        <dbReference type="Proteomes" id="UP000092666"/>
    </source>
</evidence>
<keyword evidence="3" id="KW-1185">Reference proteome</keyword>
<feature type="region of interest" description="Disordered" evidence="1">
    <location>
        <begin position="607"/>
        <end position="690"/>
    </location>
</feature>
<name>A0A1B9GX27_9TREE</name>
<feature type="region of interest" description="Disordered" evidence="1">
    <location>
        <begin position="441"/>
        <end position="468"/>
    </location>
</feature>
<evidence type="ECO:0008006" key="4">
    <source>
        <dbReference type="Google" id="ProtNLM"/>
    </source>
</evidence>
<feature type="region of interest" description="Disordered" evidence="1">
    <location>
        <begin position="354"/>
        <end position="385"/>
    </location>
</feature>